<name>A0A2I5HG29_SALDZ</name>
<accession>A0A2I5HG29</accession>
<organism evidence="1 2">
    <name type="scientific">Salmonella diarizonae</name>
    <dbReference type="NCBI Taxonomy" id="59204"/>
    <lineage>
        <taxon>Bacteria</taxon>
        <taxon>Pseudomonadati</taxon>
        <taxon>Pseudomonadota</taxon>
        <taxon>Gammaproteobacteria</taxon>
        <taxon>Enterobacterales</taxon>
        <taxon>Enterobacteriaceae</taxon>
        <taxon>Salmonella</taxon>
    </lineage>
</organism>
<proteinExistence type="predicted"/>
<protein>
    <submittedName>
        <fullName evidence="1">Uncharacterized protein</fullName>
    </submittedName>
</protein>
<dbReference type="RefSeq" id="WP_100212393.1">
    <property type="nucleotide sequence ID" value="NZ_CP023345.1"/>
</dbReference>
<dbReference type="AlphaFoldDB" id="A0A2I5HG29"/>
<dbReference type="EMBL" id="CP023345">
    <property type="protein sequence ID" value="ATW54430.1"/>
    <property type="molecule type" value="Genomic_DNA"/>
</dbReference>
<reference evidence="1 2" key="1">
    <citation type="submission" date="2017-09" db="EMBL/GenBank/DDBJ databases">
        <title>Complete genome of Salmonella enterica subsp. diarizonae isolated from stool of a patient with bacterial enteropathy.</title>
        <authorList>
            <person name="Zhou J."/>
            <person name="Chen Q."/>
            <person name="Guo L."/>
            <person name="Fan J."/>
        </authorList>
    </citation>
    <scope>NUCLEOTIDE SEQUENCE [LARGE SCALE GENOMIC DNA]</scope>
    <source>
        <strain evidence="1 2">HZS154</strain>
    </source>
</reference>
<gene>
    <name evidence="1" type="ORF">CNQ75_07775</name>
</gene>
<evidence type="ECO:0000313" key="1">
    <source>
        <dbReference type="EMBL" id="ATW54430.1"/>
    </source>
</evidence>
<dbReference type="Proteomes" id="UP000230639">
    <property type="component" value="Chromosome"/>
</dbReference>
<sequence length="65" mass="7364">MKYKLSSIGLCHANEKIYVSLMGDDDSQHHFYINIGGMNVPDLTIKEIEVMAIMHAQESFNNCDC</sequence>
<evidence type="ECO:0000313" key="2">
    <source>
        <dbReference type="Proteomes" id="UP000230639"/>
    </source>
</evidence>